<reference evidence="3" key="1">
    <citation type="journal article" date="2012" name="Science">
        <title>The Paleozoic origin of enzymatic lignin decomposition reconstructed from 31 fungal genomes.</title>
        <authorList>
            <person name="Floudas D."/>
            <person name="Binder M."/>
            <person name="Riley R."/>
            <person name="Barry K."/>
            <person name="Blanchette R.A."/>
            <person name="Henrissat B."/>
            <person name="Martinez A.T."/>
            <person name="Otillar R."/>
            <person name="Spatafora J.W."/>
            <person name="Yadav J.S."/>
            <person name="Aerts A."/>
            <person name="Benoit I."/>
            <person name="Boyd A."/>
            <person name="Carlson A."/>
            <person name="Copeland A."/>
            <person name="Coutinho P.M."/>
            <person name="de Vries R.P."/>
            <person name="Ferreira P."/>
            <person name="Findley K."/>
            <person name="Foster B."/>
            <person name="Gaskell J."/>
            <person name="Glotzer D."/>
            <person name="Gorecki P."/>
            <person name="Heitman J."/>
            <person name="Hesse C."/>
            <person name="Hori C."/>
            <person name="Igarashi K."/>
            <person name="Jurgens J.A."/>
            <person name="Kallen N."/>
            <person name="Kersten P."/>
            <person name="Kohler A."/>
            <person name="Kuees U."/>
            <person name="Kumar T.K.A."/>
            <person name="Kuo A."/>
            <person name="LaButti K."/>
            <person name="Larrondo L.F."/>
            <person name="Lindquist E."/>
            <person name="Ling A."/>
            <person name="Lombard V."/>
            <person name="Lucas S."/>
            <person name="Lundell T."/>
            <person name="Martin R."/>
            <person name="McLaughlin D.J."/>
            <person name="Morgenstern I."/>
            <person name="Morin E."/>
            <person name="Murat C."/>
            <person name="Nagy L.G."/>
            <person name="Nolan M."/>
            <person name="Ohm R.A."/>
            <person name="Patyshakuliyeva A."/>
            <person name="Rokas A."/>
            <person name="Ruiz-Duenas F.J."/>
            <person name="Sabat G."/>
            <person name="Salamov A."/>
            <person name="Samejima M."/>
            <person name="Schmutz J."/>
            <person name="Slot J.C."/>
            <person name="St John F."/>
            <person name="Stenlid J."/>
            <person name="Sun H."/>
            <person name="Sun S."/>
            <person name="Syed K."/>
            <person name="Tsang A."/>
            <person name="Wiebenga A."/>
            <person name="Young D."/>
            <person name="Pisabarro A."/>
            <person name="Eastwood D.C."/>
            <person name="Martin F."/>
            <person name="Cullen D."/>
            <person name="Grigoriev I.V."/>
            <person name="Hibbett D.S."/>
        </authorList>
    </citation>
    <scope>NUCLEOTIDE SEQUENCE [LARGE SCALE GENOMIC DNA]</scope>
    <source>
        <strain evidence="3">TFB10046</strain>
    </source>
</reference>
<accession>J0D1Z7</accession>
<gene>
    <name evidence="2" type="ORF">AURDEDRAFT_117981</name>
</gene>
<feature type="region of interest" description="Disordered" evidence="1">
    <location>
        <begin position="16"/>
        <end position="39"/>
    </location>
</feature>
<dbReference type="Proteomes" id="UP000006514">
    <property type="component" value="Unassembled WGS sequence"/>
</dbReference>
<name>J0D1Z7_AURST</name>
<evidence type="ECO:0000313" key="2">
    <source>
        <dbReference type="EMBL" id="EJD32627.1"/>
    </source>
</evidence>
<evidence type="ECO:0000313" key="3">
    <source>
        <dbReference type="Proteomes" id="UP000006514"/>
    </source>
</evidence>
<evidence type="ECO:0000256" key="1">
    <source>
        <dbReference type="SAM" id="MobiDB-lite"/>
    </source>
</evidence>
<keyword evidence="3" id="KW-1185">Reference proteome</keyword>
<feature type="non-terminal residue" evidence="2">
    <location>
        <position position="160"/>
    </location>
</feature>
<dbReference type="EMBL" id="JH688787">
    <property type="protein sequence ID" value="EJD32627.1"/>
    <property type="molecule type" value="Genomic_DNA"/>
</dbReference>
<dbReference type="KEGG" id="adl:AURDEDRAFT_117981"/>
<proteinExistence type="predicted"/>
<dbReference type="InParanoid" id="J0D1Z7"/>
<sequence>MVTIVSVVVDAGENRRCGPADRATPVRGMSTARVPTPRAAMSAASRSSGAALWYAAVMLAGPGSLAMPAGTENRSPPAASPYASGPAWGDRCAAANADRPSPGPYRRCIENGITRTLVRIDIAPAVPLFGWREQGERGVRCPRGMPRQDRRRRCQTRGCV</sequence>
<dbReference type="AlphaFoldDB" id="J0D1Z7"/>
<protein>
    <submittedName>
        <fullName evidence="2">Uncharacterized protein</fullName>
    </submittedName>
</protein>
<organism evidence="2 3">
    <name type="scientific">Auricularia subglabra (strain TFB-10046 / SS5)</name>
    <name type="common">White-rot fungus</name>
    <name type="synonym">Auricularia delicata (strain TFB10046)</name>
    <dbReference type="NCBI Taxonomy" id="717982"/>
    <lineage>
        <taxon>Eukaryota</taxon>
        <taxon>Fungi</taxon>
        <taxon>Dikarya</taxon>
        <taxon>Basidiomycota</taxon>
        <taxon>Agaricomycotina</taxon>
        <taxon>Agaricomycetes</taxon>
        <taxon>Auriculariales</taxon>
        <taxon>Auriculariaceae</taxon>
        <taxon>Auricularia</taxon>
    </lineage>
</organism>